<evidence type="ECO:0000256" key="1">
    <source>
        <dbReference type="SAM" id="Phobius"/>
    </source>
</evidence>
<dbReference type="Pfam" id="PF13400">
    <property type="entry name" value="Tad"/>
    <property type="match status" value="1"/>
</dbReference>
<protein>
    <submittedName>
        <fullName evidence="3">Secretion/DNA translocation related TadE-like protein</fullName>
    </submittedName>
</protein>
<evidence type="ECO:0000313" key="4">
    <source>
        <dbReference type="Proteomes" id="UP000271683"/>
    </source>
</evidence>
<accession>A0A3N1GKF6</accession>
<gene>
    <name evidence="3" type="ORF">EDD30_3581</name>
</gene>
<evidence type="ECO:0000313" key="3">
    <source>
        <dbReference type="EMBL" id="ROP30720.1"/>
    </source>
</evidence>
<dbReference type="InterPro" id="IPR021202">
    <property type="entry name" value="Rv3654c-like"/>
</dbReference>
<evidence type="ECO:0000259" key="2">
    <source>
        <dbReference type="Pfam" id="PF13400"/>
    </source>
</evidence>
<dbReference type="NCBIfam" id="TIGR03816">
    <property type="entry name" value="tadE_like_DECH"/>
    <property type="match status" value="1"/>
</dbReference>
<keyword evidence="1" id="KW-0812">Transmembrane</keyword>
<name>A0A3N1GKF6_9ACTN</name>
<sequence length="123" mass="12057">MDEAGFASQRADRGAASIFVLAVGLVLVAGGVAGAAVGAARVGRHEARTAADLGALAGAMRAIEGRQAACARAAELAAANGGHLTSCRLEGFDVVIEVETVVTPLPGLTTHASAAARAGPIRG</sequence>
<feature type="domain" description="Putative Flp pilus-assembly TadG-like N-terminal" evidence="2">
    <location>
        <begin position="14"/>
        <end position="60"/>
    </location>
</feature>
<comment type="caution">
    <text evidence="3">The sequence shown here is derived from an EMBL/GenBank/DDBJ whole genome shotgun (WGS) entry which is preliminary data.</text>
</comment>
<keyword evidence="1" id="KW-1133">Transmembrane helix</keyword>
<dbReference type="AlphaFoldDB" id="A0A3N1GKF6"/>
<dbReference type="InterPro" id="IPR028087">
    <property type="entry name" value="Tad_N"/>
</dbReference>
<organism evidence="3 4">
    <name type="scientific">Couchioplanes caeruleus</name>
    <dbReference type="NCBI Taxonomy" id="56438"/>
    <lineage>
        <taxon>Bacteria</taxon>
        <taxon>Bacillati</taxon>
        <taxon>Actinomycetota</taxon>
        <taxon>Actinomycetes</taxon>
        <taxon>Micromonosporales</taxon>
        <taxon>Micromonosporaceae</taxon>
        <taxon>Couchioplanes</taxon>
    </lineage>
</organism>
<reference evidence="3 4" key="1">
    <citation type="submission" date="2018-11" db="EMBL/GenBank/DDBJ databases">
        <title>Sequencing the genomes of 1000 actinobacteria strains.</title>
        <authorList>
            <person name="Klenk H.-P."/>
        </authorList>
    </citation>
    <scope>NUCLEOTIDE SEQUENCE [LARGE SCALE GENOMIC DNA]</scope>
    <source>
        <strain evidence="3 4">DSM 43634</strain>
    </source>
</reference>
<dbReference type="Proteomes" id="UP000271683">
    <property type="component" value="Unassembled WGS sequence"/>
</dbReference>
<proteinExistence type="predicted"/>
<keyword evidence="1" id="KW-0472">Membrane</keyword>
<dbReference type="OrthoDB" id="3405925at2"/>
<dbReference type="EMBL" id="RJKL01000001">
    <property type="protein sequence ID" value="ROP30720.1"/>
    <property type="molecule type" value="Genomic_DNA"/>
</dbReference>
<feature type="transmembrane region" description="Helical" evidence="1">
    <location>
        <begin position="15"/>
        <end position="40"/>
    </location>
</feature>